<accession>A0A8D8K2E5</accession>
<dbReference type="EMBL" id="HBUE01196292">
    <property type="protein sequence ID" value="CAG6527848.1"/>
    <property type="molecule type" value="Transcribed_RNA"/>
</dbReference>
<keyword evidence="1" id="KW-0812">Transmembrane</keyword>
<organism evidence="2">
    <name type="scientific">Culex pipiens</name>
    <name type="common">House mosquito</name>
    <dbReference type="NCBI Taxonomy" id="7175"/>
    <lineage>
        <taxon>Eukaryota</taxon>
        <taxon>Metazoa</taxon>
        <taxon>Ecdysozoa</taxon>
        <taxon>Arthropoda</taxon>
        <taxon>Hexapoda</taxon>
        <taxon>Insecta</taxon>
        <taxon>Pterygota</taxon>
        <taxon>Neoptera</taxon>
        <taxon>Endopterygota</taxon>
        <taxon>Diptera</taxon>
        <taxon>Nematocera</taxon>
        <taxon>Culicoidea</taxon>
        <taxon>Culicidae</taxon>
        <taxon>Culicinae</taxon>
        <taxon>Culicini</taxon>
        <taxon>Culex</taxon>
        <taxon>Culex</taxon>
    </lineage>
</organism>
<name>A0A8D8K2E5_CULPI</name>
<keyword evidence="1" id="KW-1133">Transmembrane helix</keyword>
<protein>
    <submittedName>
        <fullName evidence="2">(northern house mosquito) hypothetical protein</fullName>
    </submittedName>
</protein>
<evidence type="ECO:0000313" key="2">
    <source>
        <dbReference type="EMBL" id="CAG6579571.1"/>
    </source>
</evidence>
<keyword evidence="1" id="KW-0472">Membrane</keyword>
<proteinExistence type="predicted"/>
<feature type="transmembrane region" description="Helical" evidence="1">
    <location>
        <begin position="25"/>
        <end position="50"/>
    </location>
</feature>
<reference evidence="2" key="1">
    <citation type="submission" date="2021-05" db="EMBL/GenBank/DDBJ databases">
        <authorList>
            <person name="Alioto T."/>
            <person name="Alioto T."/>
            <person name="Gomez Garrido J."/>
        </authorList>
    </citation>
    <scope>NUCLEOTIDE SEQUENCE</scope>
</reference>
<evidence type="ECO:0000256" key="1">
    <source>
        <dbReference type="SAM" id="Phobius"/>
    </source>
</evidence>
<dbReference type="EMBL" id="HBUE01302290">
    <property type="protein sequence ID" value="CAG6579571.1"/>
    <property type="molecule type" value="Transcribed_RNA"/>
</dbReference>
<dbReference type="AlphaFoldDB" id="A0A8D8K2E5"/>
<sequence>MELLYSPLVCFQVVSNCLCWAGDKLLLYLLFLALFFVVIVVSFNIAYWCVVGIGFSSLIRTTLTPFGMPGKKVTPNLIVDRRDLAVLLQLCSNQMIRHVGWQIMDLHRR</sequence>